<sequence>MVRLLILLIFAAILLALPYFLFKSISFVKKMLFVGGSLAAAAVGLFMQMSFPWHMVLLGIVAVALLVSLVFMKLLEKEQAEKQRLHEERKSRRSVPEPERATAIELQKDETIENNTMEDTIIPDNTIQDSTIQDKPASQQPVEDTTIKPSFGMESIDPDREER</sequence>
<feature type="compositionally biased region" description="Basic and acidic residues" evidence="1">
    <location>
        <begin position="82"/>
        <end position="111"/>
    </location>
</feature>
<evidence type="ECO:0000256" key="1">
    <source>
        <dbReference type="SAM" id="MobiDB-lite"/>
    </source>
</evidence>
<feature type="compositionally biased region" description="Polar residues" evidence="1">
    <location>
        <begin position="113"/>
        <end position="143"/>
    </location>
</feature>
<keyword evidence="2" id="KW-1133">Transmembrane helix</keyword>
<feature type="region of interest" description="Disordered" evidence="1">
    <location>
        <begin position="82"/>
        <end position="163"/>
    </location>
</feature>
<comment type="caution">
    <text evidence="3">The sequence shown here is derived from an EMBL/GenBank/DDBJ whole genome shotgun (WGS) entry which is preliminary data.</text>
</comment>
<protein>
    <submittedName>
        <fullName evidence="3">Uncharacterized protein</fullName>
    </submittedName>
</protein>
<organism evidence="3 4">
    <name type="scientific">Planococcus salinus</name>
    <dbReference type="NCBI Taxonomy" id="1848460"/>
    <lineage>
        <taxon>Bacteria</taxon>
        <taxon>Bacillati</taxon>
        <taxon>Bacillota</taxon>
        <taxon>Bacilli</taxon>
        <taxon>Bacillales</taxon>
        <taxon>Caryophanaceae</taxon>
        <taxon>Planococcus</taxon>
    </lineage>
</organism>
<evidence type="ECO:0000313" key="4">
    <source>
        <dbReference type="Proteomes" id="UP000275473"/>
    </source>
</evidence>
<name>A0A3M8PB38_9BACL</name>
<evidence type="ECO:0000256" key="2">
    <source>
        <dbReference type="SAM" id="Phobius"/>
    </source>
</evidence>
<proteinExistence type="predicted"/>
<accession>A0A3M8PB38</accession>
<gene>
    <name evidence="3" type="ORF">EEX84_00820</name>
</gene>
<feature type="transmembrane region" description="Helical" evidence="2">
    <location>
        <begin position="6"/>
        <end position="22"/>
    </location>
</feature>
<keyword evidence="2" id="KW-0812">Transmembrane</keyword>
<evidence type="ECO:0000313" key="3">
    <source>
        <dbReference type="EMBL" id="RNF40929.1"/>
    </source>
</evidence>
<keyword evidence="4" id="KW-1185">Reference proteome</keyword>
<feature type="transmembrane region" description="Helical" evidence="2">
    <location>
        <begin position="55"/>
        <end position="75"/>
    </location>
</feature>
<feature type="transmembrane region" description="Helical" evidence="2">
    <location>
        <begin position="31"/>
        <end position="49"/>
    </location>
</feature>
<dbReference type="AlphaFoldDB" id="A0A3M8PB38"/>
<dbReference type="OrthoDB" id="2428106at2"/>
<dbReference type="RefSeq" id="WP_123163679.1">
    <property type="nucleotide sequence ID" value="NZ_RIAX01000001.1"/>
</dbReference>
<reference evidence="3 4" key="1">
    <citation type="journal article" date="2018" name="Int. J. Syst. Evol. Microbiol.">
        <title>Planococcus salinus sp. nov., a moderately halophilic bacterium isolated from a saline-alkali soil.</title>
        <authorList>
            <person name="Gan L."/>
        </authorList>
    </citation>
    <scope>NUCLEOTIDE SEQUENCE [LARGE SCALE GENOMIC DNA]</scope>
    <source>
        <strain evidence="3 4">LCB217</strain>
    </source>
</reference>
<dbReference type="Proteomes" id="UP000275473">
    <property type="component" value="Unassembled WGS sequence"/>
</dbReference>
<dbReference type="EMBL" id="RIAX01000001">
    <property type="protein sequence ID" value="RNF40929.1"/>
    <property type="molecule type" value="Genomic_DNA"/>
</dbReference>
<keyword evidence="2" id="KW-0472">Membrane</keyword>